<sequence>MPTTPHCHLASKTASTTIDYFLTTAANALHFWCGGLLRLMCLARFSVSERSIGQSVAPCRLPRNGMPDDQSPIPQVNCSCRSAF</sequence>
<name>A0A0J0XEB3_9TREE</name>
<reference evidence="2 3" key="1">
    <citation type="submission" date="2015-03" db="EMBL/GenBank/DDBJ databases">
        <title>Genomics and transcriptomics of the oil-accumulating basidiomycete yeast T. oleaginosus allow insights into substrate utilization and the diverse evolutionary trajectories of mating systems in fungi.</title>
        <authorList>
            <consortium name="DOE Joint Genome Institute"/>
            <person name="Kourist R."/>
            <person name="Kracht O."/>
            <person name="Bracharz F."/>
            <person name="Lipzen A."/>
            <person name="Nolan M."/>
            <person name="Ohm R."/>
            <person name="Grigoriev I."/>
            <person name="Sun S."/>
            <person name="Heitman J."/>
            <person name="Bruck T."/>
            <person name="Nowrousian M."/>
        </authorList>
    </citation>
    <scope>NUCLEOTIDE SEQUENCE [LARGE SCALE GENOMIC DNA]</scope>
    <source>
        <strain evidence="2 3">IBC0246</strain>
    </source>
</reference>
<accession>A0A0J0XEB3</accession>
<keyword evidence="1" id="KW-0812">Transmembrane</keyword>
<dbReference type="AlphaFoldDB" id="A0A0J0XEB3"/>
<dbReference type="GeneID" id="28984921"/>
<evidence type="ECO:0000313" key="2">
    <source>
        <dbReference type="EMBL" id="KLT39393.1"/>
    </source>
</evidence>
<keyword evidence="1" id="KW-1133">Transmembrane helix</keyword>
<keyword evidence="1" id="KW-0472">Membrane</keyword>
<protein>
    <submittedName>
        <fullName evidence="2">Uncharacterized protein</fullName>
    </submittedName>
</protein>
<dbReference type="RefSeq" id="XP_018275884.1">
    <property type="nucleotide sequence ID" value="XM_018424318.1"/>
</dbReference>
<organism evidence="2 3">
    <name type="scientific">Cutaneotrichosporon oleaginosum</name>
    <dbReference type="NCBI Taxonomy" id="879819"/>
    <lineage>
        <taxon>Eukaryota</taxon>
        <taxon>Fungi</taxon>
        <taxon>Dikarya</taxon>
        <taxon>Basidiomycota</taxon>
        <taxon>Agaricomycotina</taxon>
        <taxon>Tremellomycetes</taxon>
        <taxon>Trichosporonales</taxon>
        <taxon>Trichosporonaceae</taxon>
        <taxon>Cutaneotrichosporon</taxon>
    </lineage>
</organism>
<gene>
    <name evidence="2" type="ORF">CC85DRAFT_288585</name>
</gene>
<dbReference type="Proteomes" id="UP000053611">
    <property type="component" value="Unassembled WGS sequence"/>
</dbReference>
<evidence type="ECO:0000313" key="3">
    <source>
        <dbReference type="Proteomes" id="UP000053611"/>
    </source>
</evidence>
<dbReference type="EMBL" id="KQ087260">
    <property type="protein sequence ID" value="KLT39393.1"/>
    <property type="molecule type" value="Genomic_DNA"/>
</dbReference>
<keyword evidence="3" id="KW-1185">Reference proteome</keyword>
<evidence type="ECO:0000256" key="1">
    <source>
        <dbReference type="SAM" id="Phobius"/>
    </source>
</evidence>
<proteinExistence type="predicted"/>
<feature type="transmembrane region" description="Helical" evidence="1">
    <location>
        <begin position="20"/>
        <end position="41"/>
    </location>
</feature>